<evidence type="ECO:0000313" key="2">
    <source>
        <dbReference type="Proteomes" id="UP000028878"/>
    </source>
</evidence>
<reference evidence="2" key="1">
    <citation type="submission" date="2014-11" db="EMBL/GenBank/DDBJ databases">
        <title>Draft genome sequence of Hydrogenophaga intermedia S1.</title>
        <authorList>
            <person name="Gan H.M."/>
            <person name="Chew T.H."/>
            <person name="Stolz A."/>
        </authorList>
    </citation>
    <scope>NUCLEOTIDE SEQUENCE [LARGE SCALE GENOMIC DNA]</scope>
    <source>
        <strain evidence="2">S1</strain>
    </source>
</reference>
<protein>
    <submittedName>
        <fullName evidence="1">Uncharacterized protein</fullName>
    </submittedName>
</protein>
<organism evidence="1 2">
    <name type="scientific">Hydrogenophaga intermedia</name>
    <dbReference type="NCBI Taxonomy" id="65786"/>
    <lineage>
        <taxon>Bacteria</taxon>
        <taxon>Pseudomonadati</taxon>
        <taxon>Pseudomonadota</taxon>
        <taxon>Betaproteobacteria</taxon>
        <taxon>Burkholderiales</taxon>
        <taxon>Comamonadaceae</taxon>
        <taxon>Hydrogenophaga</taxon>
    </lineage>
</organism>
<accession>A0A1L1PDB2</accession>
<name>A0A1L1PDB2_HYDIT</name>
<proteinExistence type="predicted"/>
<dbReference type="EMBL" id="CCAE010000017">
    <property type="protein sequence ID" value="CDN87988.1"/>
    <property type="molecule type" value="Genomic_DNA"/>
</dbReference>
<sequence length="158" mass="17413">MDEPDLFTWLQHWRCNTGHEAQAAQAMPQVEPLALQVGDAWMALSTTQQPDVIRVDVLIEPVLEHEVAPWICEELLRWSFGHPYLSDGLQFALDPDGALVACAQLAIEPGMEAPAVEELLMETAEQINEAWTLIMADALLQAYLAQQPPTAVQGSLAV</sequence>
<dbReference type="Proteomes" id="UP000028878">
    <property type="component" value="Unassembled WGS sequence"/>
</dbReference>
<evidence type="ECO:0000313" key="1">
    <source>
        <dbReference type="EMBL" id="CDN87988.1"/>
    </source>
</evidence>
<dbReference type="AlphaFoldDB" id="A0A1L1PDB2"/>
<gene>
    <name evidence="1" type="ORF">BN948_02418</name>
</gene>
<keyword evidence="2" id="KW-1185">Reference proteome</keyword>
<dbReference type="RefSeq" id="WP_009515267.1">
    <property type="nucleotide sequence ID" value="NZ_CCAE010000017.1"/>
</dbReference>